<dbReference type="Proteomes" id="UP000647860">
    <property type="component" value="Unassembled WGS sequence"/>
</dbReference>
<dbReference type="InterPro" id="IPR014284">
    <property type="entry name" value="RNA_pol_sigma-70_dom"/>
</dbReference>
<evidence type="ECO:0000259" key="7">
    <source>
        <dbReference type="Pfam" id="PF20239"/>
    </source>
</evidence>
<dbReference type="PANTHER" id="PTHR47756">
    <property type="entry name" value="BLL6612 PROTEIN-RELATED"/>
    <property type="match status" value="1"/>
</dbReference>
<feature type="domain" description="RNA polymerase sigma factor 70 region 4 type 2" evidence="6">
    <location>
        <begin position="120"/>
        <end position="171"/>
    </location>
</feature>
<feature type="domain" description="RNA polymerase sigma-70 region 2" evidence="5">
    <location>
        <begin position="19"/>
        <end position="84"/>
    </location>
</feature>
<sequence length="429" mass="46633">MGRPTDLGPQDQEVIVRAFREESGRVVAALIRLTGDWDLAEDCTQDAFVEALRTWPESGVPRRPGAWLMTVARNRAYDRLRRATTESSKLRELAALAVDTDSDDPDDAGAEIQDDRLRLMFTCCHPALPLEARVALTLRTLAGLTTAEIARAFLLPVPTMAKRLVRAKRKIANAAIPFRVPPPNLLPERTSGVLAVLYLLFNEGYASSGGAELARDGLCMDAIRLTRALVGLLPGEPEAAGLLALMLLQHSRRRARVDANGDLITLEDQDRSLWDRVEIDEAIGLLDGLGSQRIGPYQVQAAIAACHAEASCAADTDWARIVALYGRLAELTPSPVVELNRAVAVAMVDGPEAALRLVDDLDASGQLRDYHLLPALRADLLRRLGRRGDAAASYQRALGLTGNVAERRYLSRRMDEMTGAGTGAWTPGP</sequence>
<dbReference type="Pfam" id="PF08281">
    <property type="entry name" value="Sigma70_r4_2"/>
    <property type="match status" value="1"/>
</dbReference>
<evidence type="ECO:0000313" key="8">
    <source>
        <dbReference type="EMBL" id="GIJ18037.1"/>
    </source>
</evidence>
<gene>
    <name evidence="8" type="primary">rpoE_13</name>
    <name evidence="8" type="ORF">Vgi01_47210</name>
</gene>
<dbReference type="EMBL" id="BOPA01000035">
    <property type="protein sequence ID" value="GIJ18037.1"/>
    <property type="molecule type" value="Genomic_DNA"/>
</dbReference>
<name>A0ABQ4IJG0_9ACTN</name>
<keyword evidence="3" id="KW-0731">Sigma factor</keyword>
<dbReference type="Pfam" id="PF04542">
    <property type="entry name" value="Sigma70_r2"/>
    <property type="match status" value="1"/>
</dbReference>
<dbReference type="RefSeq" id="WP_204292414.1">
    <property type="nucleotide sequence ID" value="NZ_BAAAGZ010000001.1"/>
</dbReference>
<evidence type="ECO:0000259" key="6">
    <source>
        <dbReference type="Pfam" id="PF08281"/>
    </source>
</evidence>
<dbReference type="Pfam" id="PF20239">
    <property type="entry name" value="DUF6596"/>
    <property type="match status" value="1"/>
</dbReference>
<dbReference type="SUPFAM" id="SSF88659">
    <property type="entry name" value="Sigma3 and sigma4 domains of RNA polymerase sigma factors"/>
    <property type="match status" value="1"/>
</dbReference>
<comment type="similarity">
    <text evidence="1">Belongs to the sigma-70 factor family. ECF subfamily.</text>
</comment>
<protein>
    <submittedName>
        <fullName evidence="8">RNA polymerase subunit sigma-24</fullName>
    </submittedName>
</protein>
<reference evidence="8 9" key="1">
    <citation type="submission" date="2021-01" db="EMBL/GenBank/DDBJ databases">
        <title>Whole genome shotgun sequence of Verrucosispora gifhornensis NBRC 16317.</title>
        <authorList>
            <person name="Komaki H."/>
            <person name="Tamura T."/>
        </authorList>
    </citation>
    <scope>NUCLEOTIDE SEQUENCE [LARGE SCALE GENOMIC DNA]</scope>
    <source>
        <strain evidence="8 9">NBRC 16317</strain>
    </source>
</reference>
<organism evidence="8 9">
    <name type="scientific">Micromonospora gifhornensis</name>
    <dbReference type="NCBI Taxonomy" id="84594"/>
    <lineage>
        <taxon>Bacteria</taxon>
        <taxon>Bacillati</taxon>
        <taxon>Actinomycetota</taxon>
        <taxon>Actinomycetes</taxon>
        <taxon>Micromonosporales</taxon>
        <taxon>Micromonosporaceae</taxon>
        <taxon>Micromonospora</taxon>
    </lineage>
</organism>
<comment type="caution">
    <text evidence="8">The sequence shown here is derived from an EMBL/GenBank/DDBJ whole genome shotgun (WGS) entry which is preliminary data.</text>
</comment>
<dbReference type="InterPro" id="IPR007627">
    <property type="entry name" value="RNA_pol_sigma70_r2"/>
</dbReference>
<feature type="domain" description="DUF6596" evidence="7">
    <location>
        <begin position="189"/>
        <end position="286"/>
    </location>
</feature>
<keyword evidence="9" id="KW-1185">Reference proteome</keyword>
<dbReference type="InterPro" id="IPR013249">
    <property type="entry name" value="RNA_pol_sigma70_r4_t2"/>
</dbReference>
<evidence type="ECO:0000256" key="3">
    <source>
        <dbReference type="ARBA" id="ARBA00023082"/>
    </source>
</evidence>
<dbReference type="Gene3D" id="1.10.1740.10">
    <property type="match status" value="1"/>
</dbReference>
<evidence type="ECO:0000256" key="1">
    <source>
        <dbReference type="ARBA" id="ARBA00010641"/>
    </source>
</evidence>
<dbReference type="InterPro" id="IPR013325">
    <property type="entry name" value="RNA_pol_sigma_r2"/>
</dbReference>
<dbReference type="InterPro" id="IPR036388">
    <property type="entry name" value="WH-like_DNA-bd_sf"/>
</dbReference>
<accession>A0ABQ4IJG0</accession>
<dbReference type="SUPFAM" id="SSF88946">
    <property type="entry name" value="Sigma2 domain of RNA polymerase sigma factors"/>
    <property type="match status" value="1"/>
</dbReference>
<evidence type="ECO:0000313" key="9">
    <source>
        <dbReference type="Proteomes" id="UP000647860"/>
    </source>
</evidence>
<dbReference type="InterPro" id="IPR013324">
    <property type="entry name" value="RNA_pol_sigma_r3/r4-like"/>
</dbReference>
<keyword evidence="4" id="KW-0804">Transcription</keyword>
<dbReference type="PANTHER" id="PTHR47756:SF2">
    <property type="entry name" value="BLL6612 PROTEIN"/>
    <property type="match status" value="1"/>
</dbReference>
<keyword evidence="2" id="KW-0805">Transcription regulation</keyword>
<dbReference type="InterPro" id="IPR046531">
    <property type="entry name" value="DUF6596"/>
</dbReference>
<dbReference type="NCBIfam" id="TIGR02937">
    <property type="entry name" value="sigma70-ECF"/>
    <property type="match status" value="1"/>
</dbReference>
<evidence type="ECO:0000256" key="2">
    <source>
        <dbReference type="ARBA" id="ARBA00023015"/>
    </source>
</evidence>
<proteinExistence type="inferred from homology"/>
<evidence type="ECO:0000259" key="5">
    <source>
        <dbReference type="Pfam" id="PF04542"/>
    </source>
</evidence>
<dbReference type="Gene3D" id="1.10.10.10">
    <property type="entry name" value="Winged helix-like DNA-binding domain superfamily/Winged helix DNA-binding domain"/>
    <property type="match status" value="1"/>
</dbReference>
<evidence type="ECO:0000256" key="4">
    <source>
        <dbReference type="ARBA" id="ARBA00023163"/>
    </source>
</evidence>